<accession>A0A4R3Z8U8</accession>
<name>A0A4R3Z8U8_9FIRM</name>
<dbReference type="Proteomes" id="UP000295515">
    <property type="component" value="Unassembled WGS sequence"/>
</dbReference>
<protein>
    <recommendedName>
        <fullName evidence="3">DNA ligase</fullName>
    </recommendedName>
</protein>
<comment type="caution">
    <text evidence="1">The sequence shown here is derived from an EMBL/GenBank/DDBJ whole genome shotgun (WGS) entry which is preliminary data.</text>
</comment>
<proteinExistence type="predicted"/>
<organism evidence="1 2">
    <name type="scientific">Longibaculum muris</name>
    <dbReference type="NCBI Taxonomy" id="1796628"/>
    <lineage>
        <taxon>Bacteria</taxon>
        <taxon>Bacillati</taxon>
        <taxon>Bacillota</taxon>
        <taxon>Erysipelotrichia</taxon>
        <taxon>Erysipelotrichales</taxon>
        <taxon>Coprobacillaceae</taxon>
        <taxon>Longibaculum</taxon>
    </lineage>
</organism>
<keyword evidence="2" id="KW-1185">Reference proteome</keyword>
<dbReference type="AlphaFoldDB" id="A0A4R3Z8U8"/>
<reference evidence="1 2" key="1">
    <citation type="submission" date="2019-03" db="EMBL/GenBank/DDBJ databases">
        <title>Genomic Encyclopedia of Type Strains, Phase IV (KMG-IV): sequencing the most valuable type-strain genomes for metagenomic binning, comparative biology and taxonomic classification.</title>
        <authorList>
            <person name="Goeker M."/>
        </authorList>
    </citation>
    <scope>NUCLEOTIDE SEQUENCE [LARGE SCALE GENOMIC DNA]</scope>
    <source>
        <strain evidence="1 2">DSM 29487</strain>
    </source>
</reference>
<evidence type="ECO:0000313" key="2">
    <source>
        <dbReference type="Proteomes" id="UP000295515"/>
    </source>
</evidence>
<evidence type="ECO:0008006" key="3">
    <source>
        <dbReference type="Google" id="ProtNLM"/>
    </source>
</evidence>
<dbReference type="RefSeq" id="WP_132226140.1">
    <property type="nucleotide sequence ID" value="NZ_JANKBF010000002.1"/>
</dbReference>
<evidence type="ECO:0000313" key="1">
    <source>
        <dbReference type="EMBL" id="TCW03019.1"/>
    </source>
</evidence>
<dbReference type="GeneID" id="98914145"/>
<dbReference type="EMBL" id="SMCQ01000001">
    <property type="protein sequence ID" value="TCW03019.1"/>
    <property type="molecule type" value="Genomic_DNA"/>
</dbReference>
<sequence>MSKSSELAVQVKQLKQCGEMLIGIADSLSQLFSSDEEKQTPKKVFTFEEVRGVLAAKSREGHTAEIKAILTEFGVEKLSDVDPSKYEELLQKVEVM</sequence>
<gene>
    <name evidence="1" type="ORF">EDD60_101325</name>
</gene>